<dbReference type="InterPro" id="IPR057475">
    <property type="entry name" value="CUT_C"/>
</dbReference>
<evidence type="ECO:0000256" key="1">
    <source>
        <dbReference type="ARBA" id="ARBA00022729"/>
    </source>
</evidence>
<dbReference type="PANTHER" id="PTHR22907:SF54">
    <property type="entry name" value="GH04558P"/>
    <property type="match status" value="1"/>
</dbReference>
<evidence type="ECO:0000313" key="4">
    <source>
        <dbReference type="Proteomes" id="UP000270094"/>
    </source>
</evidence>
<dbReference type="InterPro" id="IPR001507">
    <property type="entry name" value="ZP_dom"/>
</dbReference>
<dbReference type="AlphaFoldDB" id="A0A3P7IPW6"/>
<dbReference type="PANTHER" id="PTHR22907">
    <property type="entry name" value="GH04558P"/>
    <property type="match status" value="1"/>
</dbReference>
<dbReference type="InterPro" id="IPR051962">
    <property type="entry name" value="Cuticlin"/>
</dbReference>
<feature type="non-terminal residue" evidence="3">
    <location>
        <position position="1"/>
    </location>
</feature>
<evidence type="ECO:0000313" key="3">
    <source>
        <dbReference type="EMBL" id="VDM66437.1"/>
    </source>
</evidence>
<dbReference type="EMBL" id="UYYB01002810">
    <property type="protein sequence ID" value="VDM66437.1"/>
    <property type="molecule type" value="Genomic_DNA"/>
</dbReference>
<reference evidence="3 4" key="1">
    <citation type="submission" date="2018-11" db="EMBL/GenBank/DDBJ databases">
        <authorList>
            <consortium name="Pathogen Informatics"/>
        </authorList>
    </citation>
    <scope>NUCLEOTIDE SEQUENCE [LARGE SCALE GENOMIC DNA]</scope>
</reference>
<sequence length="403" mass="44254">FTENVLDPAHAVRCSYQVFPQEETCVSNGIDIGARLLHQWSCSQVNGNFIVHTCFVIDPVTHRSEIIVDSNGCTVDKSIITNISYAKNGTVTALGKAIRFPDTPVVSYSCRLRLLSKEIDPSVSIITDSQTFLCRSKRGVVQLGKDAVLATVEPYTREYDTAVYDDDVGAMFSGLGPATKKMMKEKTSIEERSRSILSSSVPSLATVRRISSIAPFFPYGGVDVTLNSKSVAVVRTKQARDRFKHALQLRSNSAQTASVAIPDNSFMELTVLREETKQKKPLLVPTSNTRNLHSLNAASKNAKSFVRRSSEDLSQLSTLSQRELLAKEIIADETTADMATMLKKSGSISTSVAAHISFTSATTSTRNYEEEVQDNESDEVVETVVTSELLVVLFPHEKFVTVP</sequence>
<organism evidence="3 4">
    <name type="scientific">Strongylus vulgaris</name>
    <name type="common">Blood worm</name>
    <dbReference type="NCBI Taxonomy" id="40348"/>
    <lineage>
        <taxon>Eukaryota</taxon>
        <taxon>Metazoa</taxon>
        <taxon>Ecdysozoa</taxon>
        <taxon>Nematoda</taxon>
        <taxon>Chromadorea</taxon>
        <taxon>Rhabditida</taxon>
        <taxon>Rhabditina</taxon>
        <taxon>Rhabditomorpha</taxon>
        <taxon>Strongyloidea</taxon>
        <taxon>Strongylidae</taxon>
        <taxon>Strongylus</taxon>
    </lineage>
</organism>
<gene>
    <name evidence="3" type="ORF">SVUK_LOCUS1435</name>
</gene>
<name>A0A3P7IPW6_STRVU</name>
<keyword evidence="1" id="KW-0732">Signal</keyword>
<dbReference type="Pfam" id="PF25301">
    <property type="entry name" value="CUT_C"/>
    <property type="match status" value="1"/>
</dbReference>
<protein>
    <recommendedName>
        <fullName evidence="2">ZP domain-containing protein</fullName>
    </recommendedName>
</protein>
<accession>A0A3P7IPW6</accession>
<dbReference type="PROSITE" id="PS51034">
    <property type="entry name" value="ZP_2"/>
    <property type="match status" value="1"/>
</dbReference>
<keyword evidence="4" id="KW-1185">Reference proteome</keyword>
<proteinExistence type="predicted"/>
<feature type="domain" description="ZP" evidence="2">
    <location>
        <begin position="1"/>
        <end position="141"/>
    </location>
</feature>
<evidence type="ECO:0000259" key="2">
    <source>
        <dbReference type="PROSITE" id="PS51034"/>
    </source>
</evidence>
<dbReference type="OrthoDB" id="6132182at2759"/>
<dbReference type="Proteomes" id="UP000270094">
    <property type="component" value="Unassembled WGS sequence"/>
</dbReference>